<reference evidence="2" key="2">
    <citation type="submission" date="2018-05" db="EMBL/GenBank/DDBJ databases">
        <title>OgluRS3 (Oryza glumaepatula Reference Sequence Version 3).</title>
        <authorList>
            <person name="Zhang J."/>
            <person name="Kudrna D."/>
            <person name="Lee S."/>
            <person name="Talag J."/>
            <person name="Welchert J."/>
            <person name="Wing R.A."/>
        </authorList>
    </citation>
    <scope>NUCLEOTIDE SEQUENCE [LARGE SCALE GENOMIC DNA]</scope>
</reference>
<feature type="region of interest" description="Disordered" evidence="1">
    <location>
        <begin position="50"/>
        <end position="83"/>
    </location>
</feature>
<sequence length="83" mass="9149">MGLESGPGLCVKTGRMGLLTQLMGLAFARPRCRIWQQAYLHSLDGPQQRFISTSKPQRPADLINREQAGGVGVTGEQQKPTRR</sequence>
<accession>A0A0D9ZLQ6</accession>
<dbReference type="Proteomes" id="UP000026961">
    <property type="component" value="Chromosome 4"/>
</dbReference>
<name>A0A0D9ZLQ6_9ORYZ</name>
<evidence type="ECO:0000313" key="3">
    <source>
        <dbReference type="Proteomes" id="UP000026961"/>
    </source>
</evidence>
<keyword evidence="3" id="KW-1185">Reference proteome</keyword>
<evidence type="ECO:0000313" key="2">
    <source>
        <dbReference type="EnsemblPlants" id="OGLUM04G14840.1"/>
    </source>
</evidence>
<protein>
    <submittedName>
        <fullName evidence="2">Uncharacterized protein</fullName>
    </submittedName>
</protein>
<organism evidence="2">
    <name type="scientific">Oryza glumipatula</name>
    <dbReference type="NCBI Taxonomy" id="40148"/>
    <lineage>
        <taxon>Eukaryota</taxon>
        <taxon>Viridiplantae</taxon>
        <taxon>Streptophyta</taxon>
        <taxon>Embryophyta</taxon>
        <taxon>Tracheophyta</taxon>
        <taxon>Spermatophyta</taxon>
        <taxon>Magnoliopsida</taxon>
        <taxon>Liliopsida</taxon>
        <taxon>Poales</taxon>
        <taxon>Poaceae</taxon>
        <taxon>BOP clade</taxon>
        <taxon>Oryzoideae</taxon>
        <taxon>Oryzeae</taxon>
        <taxon>Oryzinae</taxon>
        <taxon>Oryza</taxon>
    </lineage>
</organism>
<dbReference type="EnsemblPlants" id="OGLUM04G14840.1">
    <property type="protein sequence ID" value="OGLUM04G14840.1"/>
    <property type="gene ID" value="OGLUM04G14840"/>
</dbReference>
<evidence type="ECO:0000256" key="1">
    <source>
        <dbReference type="SAM" id="MobiDB-lite"/>
    </source>
</evidence>
<dbReference type="HOGENOM" id="CLU_2546303_0_0_1"/>
<proteinExistence type="predicted"/>
<dbReference type="Gramene" id="OGLUM04G14840.1">
    <property type="protein sequence ID" value="OGLUM04G14840.1"/>
    <property type="gene ID" value="OGLUM04G14840"/>
</dbReference>
<dbReference type="AlphaFoldDB" id="A0A0D9ZLQ6"/>
<reference evidence="2" key="1">
    <citation type="submission" date="2015-04" db="UniProtKB">
        <authorList>
            <consortium name="EnsemblPlants"/>
        </authorList>
    </citation>
    <scope>IDENTIFICATION</scope>
</reference>